<gene>
    <name evidence="2" type="ORF">F2P58_03800</name>
</gene>
<dbReference type="AlphaFoldDB" id="A0A5N3R6E2"/>
<evidence type="ECO:0000313" key="3">
    <source>
        <dbReference type="Proteomes" id="UP000326789"/>
    </source>
</evidence>
<comment type="caution">
    <text evidence="2">The sequence shown here is derived from an EMBL/GenBank/DDBJ whole genome shotgun (WGS) entry which is preliminary data.</text>
</comment>
<keyword evidence="1" id="KW-0812">Transmembrane</keyword>
<feature type="transmembrane region" description="Helical" evidence="1">
    <location>
        <begin position="63"/>
        <end position="85"/>
    </location>
</feature>
<name>A0A5N3R6E2_9VIBR</name>
<evidence type="ECO:0000313" key="2">
    <source>
        <dbReference type="EMBL" id="KAB0290067.1"/>
    </source>
</evidence>
<organism evidence="2 3">
    <name type="scientific">Vibrio fortis</name>
    <dbReference type="NCBI Taxonomy" id="212667"/>
    <lineage>
        <taxon>Bacteria</taxon>
        <taxon>Pseudomonadati</taxon>
        <taxon>Pseudomonadota</taxon>
        <taxon>Gammaproteobacteria</taxon>
        <taxon>Vibrionales</taxon>
        <taxon>Vibrionaceae</taxon>
        <taxon>Vibrio</taxon>
    </lineage>
</organism>
<dbReference type="RefSeq" id="WP_150868926.1">
    <property type="nucleotide sequence ID" value="NZ_VWSE01000003.1"/>
</dbReference>
<evidence type="ECO:0000256" key="1">
    <source>
        <dbReference type="SAM" id="Phobius"/>
    </source>
</evidence>
<proteinExistence type="predicted"/>
<keyword evidence="1" id="KW-1133">Transmembrane helix</keyword>
<dbReference type="Proteomes" id="UP000326789">
    <property type="component" value="Unassembled WGS sequence"/>
</dbReference>
<protein>
    <submittedName>
        <fullName evidence="2">Uncharacterized protein</fullName>
    </submittedName>
</protein>
<sequence length="148" mass="16679">MTQENESSILRVELATSRALDKIEKLVKEAEDNHTSSTRMIENAKSELMQHVIDKSVAPVNRVVTLISVVLAFLAIAGTALSFTIKDNLETTLTSHITKQVETWLSFDSEHSKITNVLEDYRSRALLDAYDQARARSFNRFGNIKARI</sequence>
<accession>A0A5N3R6E2</accession>
<keyword evidence="1" id="KW-0472">Membrane</keyword>
<dbReference type="EMBL" id="VWSE01000003">
    <property type="protein sequence ID" value="KAB0290067.1"/>
    <property type="molecule type" value="Genomic_DNA"/>
</dbReference>
<reference evidence="2 3" key="1">
    <citation type="submission" date="2019-09" db="EMBL/GenBank/DDBJ databases">
        <title>Whole genome sequence of Vibrio fortis.</title>
        <authorList>
            <person name="Das S.K."/>
        </authorList>
    </citation>
    <scope>NUCLEOTIDE SEQUENCE [LARGE SCALE GENOMIC DNA]</scope>
    <source>
        <strain evidence="2 3">AN60</strain>
    </source>
</reference>